<dbReference type="Proteomes" id="UP000244162">
    <property type="component" value="Unassembled WGS sequence"/>
</dbReference>
<dbReference type="RefSeq" id="WP_107967111.1">
    <property type="nucleotide sequence ID" value="NZ_NWBU01000005.1"/>
</dbReference>
<evidence type="ECO:0000313" key="2">
    <source>
        <dbReference type="Proteomes" id="UP000244162"/>
    </source>
</evidence>
<evidence type="ECO:0008006" key="3">
    <source>
        <dbReference type="Google" id="ProtNLM"/>
    </source>
</evidence>
<dbReference type="OrthoDB" id="7388866at2"/>
<name>A0A2T5FZY4_9SPHN</name>
<reference evidence="1 2" key="1">
    <citation type="submission" date="2017-09" db="EMBL/GenBank/DDBJ databases">
        <title>Sphingomonas panjinensis sp.nov., isolated from oil-contaminated soil.</title>
        <authorList>
            <person name="Wang L."/>
            <person name="Chen L."/>
        </authorList>
    </citation>
    <scope>NUCLEOTIDE SEQUENCE [LARGE SCALE GENOMIC DNA]</scope>
    <source>
        <strain evidence="1 2">FW-11</strain>
    </source>
</reference>
<gene>
    <name evidence="1" type="ORF">CLG96_06790</name>
</gene>
<accession>A0A2T5FZY4</accession>
<keyword evidence="2" id="KW-1185">Reference proteome</keyword>
<organism evidence="1 2">
    <name type="scientific">Sphingomonas oleivorans</name>
    <dbReference type="NCBI Taxonomy" id="1735121"/>
    <lineage>
        <taxon>Bacteria</taxon>
        <taxon>Pseudomonadati</taxon>
        <taxon>Pseudomonadota</taxon>
        <taxon>Alphaproteobacteria</taxon>
        <taxon>Sphingomonadales</taxon>
        <taxon>Sphingomonadaceae</taxon>
        <taxon>Sphingomonas</taxon>
    </lineage>
</organism>
<evidence type="ECO:0000313" key="1">
    <source>
        <dbReference type="EMBL" id="PTQ12248.1"/>
    </source>
</evidence>
<proteinExistence type="predicted"/>
<protein>
    <recommendedName>
        <fullName evidence="3">DUF429 domain-containing protein</fullName>
    </recommendedName>
</protein>
<comment type="caution">
    <text evidence="1">The sequence shown here is derived from an EMBL/GenBank/DDBJ whole genome shotgun (WGS) entry which is preliminary data.</text>
</comment>
<dbReference type="EMBL" id="NWBU01000005">
    <property type="protein sequence ID" value="PTQ12248.1"/>
    <property type="molecule type" value="Genomic_DNA"/>
</dbReference>
<dbReference type="AlphaFoldDB" id="A0A2T5FZY4"/>
<sequence>MRRFRQFACIDWSGAAGEYQKGIALGLCREGEEAPELLSPPGGWSRAAILQWLLDRAADGSDILVGIDFSASLPFVDRGGFFPEWQESPTDAPALWALLDRLCATDAHLAAGSIPFHAQMGRHFRHRRAAETITGDLFEQRMGRFRRTELACRAGGFGHCVSSFNLIGAAQVGKSALTGMRLLHRLAGRVPIWPFDPLPPAGPAIVEIYTSIAARAAGGTRGRSKIRDGGALDRALAALDARAHRPLDRYDDHKTDALVTAAWLRRAAADPILWSPSALSPLIRRTEGWTFGVR</sequence>